<feature type="transmembrane region" description="Helical" evidence="3">
    <location>
        <begin position="6"/>
        <end position="28"/>
    </location>
</feature>
<dbReference type="CDD" id="cd06225">
    <property type="entry name" value="HAMP"/>
    <property type="match status" value="1"/>
</dbReference>
<dbReference type="Gene3D" id="3.30.450.40">
    <property type="match status" value="1"/>
</dbReference>
<dbReference type="InterPro" id="IPR029787">
    <property type="entry name" value="Nucleotide_cyclase"/>
</dbReference>
<evidence type="ECO:0000256" key="1">
    <source>
        <dbReference type="ARBA" id="ARBA00012528"/>
    </source>
</evidence>
<dbReference type="EMBL" id="CP061510">
    <property type="protein sequence ID" value="QSB44487.1"/>
    <property type="molecule type" value="Genomic_DNA"/>
</dbReference>
<feature type="transmembrane region" description="Helical" evidence="3">
    <location>
        <begin position="188"/>
        <end position="205"/>
    </location>
</feature>
<dbReference type="EC" id="2.7.7.65" evidence="1"/>
<evidence type="ECO:0000259" key="5">
    <source>
        <dbReference type="PROSITE" id="PS50887"/>
    </source>
</evidence>
<dbReference type="InterPro" id="IPR003660">
    <property type="entry name" value="HAMP_dom"/>
</dbReference>
<evidence type="ECO:0000313" key="6">
    <source>
        <dbReference type="EMBL" id="QSB44487.1"/>
    </source>
</evidence>
<dbReference type="Pfam" id="PF00672">
    <property type="entry name" value="HAMP"/>
    <property type="match status" value="1"/>
</dbReference>
<keyword evidence="3" id="KW-0472">Membrane</keyword>
<feature type="domain" description="HAMP" evidence="4">
    <location>
        <begin position="207"/>
        <end position="260"/>
    </location>
</feature>
<dbReference type="InterPro" id="IPR029016">
    <property type="entry name" value="GAF-like_dom_sf"/>
</dbReference>
<dbReference type="PROSITE" id="PS50887">
    <property type="entry name" value="GGDEF"/>
    <property type="match status" value="1"/>
</dbReference>
<dbReference type="InterPro" id="IPR043128">
    <property type="entry name" value="Rev_trsase/Diguanyl_cyclase"/>
</dbReference>
<dbReference type="Gene3D" id="3.30.70.270">
    <property type="match status" value="1"/>
</dbReference>
<dbReference type="CDD" id="cd01949">
    <property type="entry name" value="GGDEF"/>
    <property type="match status" value="1"/>
</dbReference>
<comment type="catalytic activity">
    <reaction evidence="2">
        <text>2 GTP = 3',3'-c-di-GMP + 2 diphosphate</text>
        <dbReference type="Rhea" id="RHEA:24898"/>
        <dbReference type="ChEBI" id="CHEBI:33019"/>
        <dbReference type="ChEBI" id="CHEBI:37565"/>
        <dbReference type="ChEBI" id="CHEBI:58805"/>
        <dbReference type="EC" id="2.7.7.65"/>
    </reaction>
</comment>
<proteinExistence type="predicted"/>
<dbReference type="SUPFAM" id="SSF55781">
    <property type="entry name" value="GAF domain-like"/>
    <property type="match status" value="1"/>
</dbReference>
<dbReference type="Gene3D" id="6.10.340.10">
    <property type="match status" value="1"/>
</dbReference>
<evidence type="ECO:0000313" key="7">
    <source>
        <dbReference type="Proteomes" id="UP000663637"/>
    </source>
</evidence>
<accession>A0ABX7KAD8</accession>
<dbReference type="NCBIfam" id="TIGR00254">
    <property type="entry name" value="GGDEF"/>
    <property type="match status" value="1"/>
</dbReference>
<keyword evidence="3" id="KW-0812">Transmembrane</keyword>
<name>A0ABX7KAD8_9SPHN</name>
<keyword evidence="7" id="KW-1185">Reference proteome</keyword>
<organism evidence="6 7">
    <name type="scientific">Tsuneonella flava</name>
    <dbReference type="NCBI Taxonomy" id="2055955"/>
    <lineage>
        <taxon>Bacteria</taxon>
        <taxon>Pseudomonadati</taxon>
        <taxon>Pseudomonadota</taxon>
        <taxon>Alphaproteobacteria</taxon>
        <taxon>Sphingomonadales</taxon>
        <taxon>Erythrobacteraceae</taxon>
        <taxon>Tsuneonella</taxon>
    </lineage>
</organism>
<dbReference type="SMART" id="SM00304">
    <property type="entry name" value="HAMP"/>
    <property type="match status" value="1"/>
</dbReference>
<dbReference type="SUPFAM" id="SSF55073">
    <property type="entry name" value="Nucleotide cyclase"/>
    <property type="match status" value="1"/>
</dbReference>
<evidence type="ECO:0000256" key="2">
    <source>
        <dbReference type="ARBA" id="ARBA00034247"/>
    </source>
</evidence>
<dbReference type="PANTHER" id="PTHR45138:SF9">
    <property type="entry name" value="DIGUANYLATE CYCLASE DGCM-RELATED"/>
    <property type="match status" value="1"/>
</dbReference>
<feature type="domain" description="GGDEF" evidence="5">
    <location>
        <begin position="461"/>
        <end position="594"/>
    </location>
</feature>
<protein>
    <recommendedName>
        <fullName evidence="1">diguanylate cyclase</fullName>
        <ecNumber evidence="1">2.7.7.65</ecNumber>
    </recommendedName>
</protein>
<keyword evidence="3" id="KW-1133">Transmembrane helix</keyword>
<dbReference type="PROSITE" id="PS50885">
    <property type="entry name" value="HAMP"/>
    <property type="match status" value="1"/>
</dbReference>
<dbReference type="InterPro" id="IPR050469">
    <property type="entry name" value="Diguanylate_Cyclase"/>
</dbReference>
<dbReference type="InterPro" id="IPR000160">
    <property type="entry name" value="GGDEF_dom"/>
</dbReference>
<dbReference type="SMART" id="SM00267">
    <property type="entry name" value="GGDEF"/>
    <property type="match status" value="1"/>
</dbReference>
<evidence type="ECO:0000256" key="3">
    <source>
        <dbReference type="SAM" id="Phobius"/>
    </source>
</evidence>
<evidence type="ECO:0000259" key="4">
    <source>
        <dbReference type="PROSITE" id="PS50885"/>
    </source>
</evidence>
<dbReference type="Proteomes" id="UP000663637">
    <property type="component" value="Chromosome"/>
</dbReference>
<dbReference type="SUPFAM" id="SSF158472">
    <property type="entry name" value="HAMP domain-like"/>
    <property type="match status" value="1"/>
</dbReference>
<dbReference type="Pfam" id="PF00990">
    <property type="entry name" value="GGDEF"/>
    <property type="match status" value="1"/>
</dbReference>
<gene>
    <name evidence="6" type="ORF">IDJ81_14515</name>
</gene>
<dbReference type="PANTHER" id="PTHR45138">
    <property type="entry name" value="REGULATORY COMPONENTS OF SENSORY TRANSDUCTION SYSTEM"/>
    <property type="match status" value="1"/>
</dbReference>
<reference evidence="6 7" key="1">
    <citation type="submission" date="2020-09" db="EMBL/GenBank/DDBJ databases">
        <title>Complete genome sequence of altererythrobacter flavus SS-21NJ, isolated from Dongying oil sludge in Shandong province.</title>
        <authorList>
            <person name="Sun S."/>
            <person name="Zhang Z."/>
        </authorList>
    </citation>
    <scope>NUCLEOTIDE SEQUENCE [LARGE SCALE GENOMIC DNA]</scope>
    <source>
        <strain evidence="6 7">SS-21NJ</strain>
    </source>
</reference>
<sequence>MRLATITNWAYGTTVVLTLVSGATMILASNAQEQERAQVAQRYRLDRATERLSEELYVLTGQTRQYVITGDETHLSVYQREARALADINGRLSKVSDAGALPSELNALRDALKWAETLHDKQLAAIAASKAGQEDKARQIIFGAEYERELDRAEAFLDKFQYQVDQRIAANIDDATAIARAWRTISEILLGSTAFLFLCVLYFVFKQRVLRPVVRLSDVISRLAAQDYEVETPAYDQIDEIGDMAQAIRIFRENGLQRQQLEEERDRDRAVRDTLSRMTQRMQGCDTPREIGGVAERFIPVIAPRFAGALYLLDQSRNVMTRLSSWSEPTHSLAEFPTISCWALRRGTFHRPSGTALDIPCNHVIQGDTSVDTICIPLTAQDETLGLLYFEAIDSLKVEQKARDVYLNMLAENIALALANLHLRDALRASALTDPLTGLGNRRSLDKVLEQVAANTLNAGHPLSCLMLDVDNFKRFNDSHGHDAGDAILRQVGASLRDFTRDGALAFRYGGEEFVLLLPDVDLSTAVERAEGIRAHIASVKISFSGREVGPVTVSIGVATSTDLKTWTDLIATADSALLRAKQAGRNRVVVANRRTGEAPAG</sequence>